<dbReference type="Gene3D" id="6.10.340.10">
    <property type="match status" value="1"/>
</dbReference>
<organism evidence="9 10">
    <name type="scientific">Paenibacillus ferrarius</name>
    <dbReference type="NCBI Taxonomy" id="1469647"/>
    <lineage>
        <taxon>Bacteria</taxon>
        <taxon>Bacillati</taxon>
        <taxon>Bacillota</taxon>
        <taxon>Bacilli</taxon>
        <taxon>Bacillales</taxon>
        <taxon>Paenibacillaceae</taxon>
        <taxon>Paenibacillus</taxon>
    </lineage>
</organism>
<evidence type="ECO:0000256" key="1">
    <source>
        <dbReference type="ARBA" id="ARBA00004651"/>
    </source>
</evidence>
<keyword evidence="5" id="KW-0418">Kinase</keyword>
<dbReference type="GO" id="GO:0005886">
    <property type="term" value="C:plasma membrane"/>
    <property type="evidence" value="ECO:0007669"/>
    <property type="project" value="UniProtKB-SubCell"/>
</dbReference>
<evidence type="ECO:0000313" key="10">
    <source>
        <dbReference type="Proteomes" id="UP000190626"/>
    </source>
</evidence>
<evidence type="ECO:0000256" key="4">
    <source>
        <dbReference type="ARBA" id="ARBA00022679"/>
    </source>
</evidence>
<dbReference type="SUPFAM" id="SSF55874">
    <property type="entry name" value="ATPase domain of HSP90 chaperone/DNA topoisomerase II/histidine kinase"/>
    <property type="match status" value="1"/>
</dbReference>
<dbReference type="SUPFAM" id="SSF158472">
    <property type="entry name" value="HAMP domain-like"/>
    <property type="match status" value="1"/>
</dbReference>
<evidence type="ECO:0000256" key="3">
    <source>
        <dbReference type="ARBA" id="ARBA00022553"/>
    </source>
</evidence>
<evidence type="ECO:0000256" key="5">
    <source>
        <dbReference type="ARBA" id="ARBA00022777"/>
    </source>
</evidence>
<keyword evidence="2" id="KW-1003">Cell membrane</keyword>
<evidence type="ECO:0000259" key="8">
    <source>
        <dbReference type="PROSITE" id="PS50885"/>
    </source>
</evidence>
<evidence type="ECO:0000256" key="7">
    <source>
        <dbReference type="SAM" id="Phobius"/>
    </source>
</evidence>
<dbReference type="InterPro" id="IPR010559">
    <property type="entry name" value="Sig_transdc_His_kin_internal"/>
</dbReference>
<keyword evidence="7" id="KW-1133">Transmembrane helix</keyword>
<dbReference type="AlphaFoldDB" id="A0A1V4HIZ6"/>
<name>A0A1V4HIZ6_9BACL</name>
<evidence type="ECO:0000313" key="9">
    <source>
        <dbReference type="EMBL" id="OPH56128.1"/>
    </source>
</evidence>
<feature type="transmembrane region" description="Helical" evidence="7">
    <location>
        <begin position="7"/>
        <end position="28"/>
    </location>
</feature>
<evidence type="ECO:0000256" key="2">
    <source>
        <dbReference type="ARBA" id="ARBA00022475"/>
    </source>
</evidence>
<proteinExistence type="predicted"/>
<sequence>MNWRKSLTFKFVAGFVIIISPLILFLYYNNLYAISVVREQVSGANRNLLADYVKQVDKQMKEINNYLNLVNDREPDVNLLNFMEYGTDDYMLTKQKIFTRFQVDLGYFQVIDTIFLYNIKDKDIVLNTRSDYYLNEKVIADYIDQHPKDDEMQKIGSWQLIKVGDETAFLKLIRNNNLVVGCWIKANTVAEPLKFLDAENGGGGAALVSMEGEVASETKLTEQQIALAANVPEQQDKPYQSVTDYTKELSYLLVAIPATMVPIKYVVLIPEASMLKNLPFFRLAIYIIPLGGLLILSFYFIFVRKVLLTPMKKLIRGMQRITRGDWDVQLEQDNTTEFAFVIRTFNNMVGEISNLKIDVYEQQLLTKEAEFKHLQVQIKPHFYLNSLNIITSLAATKQYEIIQKMARYLAEYFRFNISTSRRTVTIEAELKHIQNYLEIQKLRFPGKLSYEISLPEELAHCSMLPLTIQTLVENSIIHGFMNRRELFTIKIEVRESRAVKEGIEEKTVWVQVADNGVGFKQEILEKLQMNRWHEHSGENGHLGLHNVLLRLQMRYGDRAQLLFCNQTDKGAVVQIGIPAIYLEDEAEENDDISDYGR</sequence>
<dbReference type="PANTHER" id="PTHR34220">
    <property type="entry name" value="SENSOR HISTIDINE KINASE YPDA"/>
    <property type="match status" value="1"/>
</dbReference>
<dbReference type="Pfam" id="PF02518">
    <property type="entry name" value="HATPase_c"/>
    <property type="match status" value="1"/>
</dbReference>
<keyword evidence="10" id="KW-1185">Reference proteome</keyword>
<dbReference type="InterPro" id="IPR003594">
    <property type="entry name" value="HATPase_dom"/>
</dbReference>
<keyword evidence="6 7" id="KW-0472">Membrane</keyword>
<dbReference type="Gene3D" id="3.30.565.10">
    <property type="entry name" value="Histidine kinase-like ATPase, C-terminal domain"/>
    <property type="match status" value="1"/>
</dbReference>
<dbReference type="OrthoDB" id="759642at2"/>
<dbReference type="RefSeq" id="WP_079414353.1">
    <property type="nucleotide sequence ID" value="NZ_MBTG01000017.1"/>
</dbReference>
<accession>A0A1V4HIZ6</accession>
<dbReference type="Proteomes" id="UP000190626">
    <property type="component" value="Unassembled WGS sequence"/>
</dbReference>
<reference evidence="10" key="1">
    <citation type="submission" date="2016-07" db="EMBL/GenBank/DDBJ databases">
        <authorList>
            <person name="Florea S."/>
            <person name="Webb J.S."/>
            <person name="Jaromczyk J."/>
            <person name="Schardl C.L."/>
        </authorList>
    </citation>
    <scope>NUCLEOTIDE SEQUENCE [LARGE SCALE GENOMIC DNA]</scope>
    <source>
        <strain evidence="10">CY1</strain>
    </source>
</reference>
<dbReference type="GO" id="GO:0000155">
    <property type="term" value="F:phosphorelay sensor kinase activity"/>
    <property type="evidence" value="ECO:0007669"/>
    <property type="project" value="InterPro"/>
</dbReference>
<dbReference type="EMBL" id="MBTG01000017">
    <property type="protein sequence ID" value="OPH56128.1"/>
    <property type="molecule type" value="Genomic_DNA"/>
</dbReference>
<dbReference type="PROSITE" id="PS50885">
    <property type="entry name" value="HAMP"/>
    <property type="match status" value="1"/>
</dbReference>
<comment type="subcellular location">
    <subcellularLocation>
        <location evidence="1">Cell membrane</location>
        <topology evidence="1">Multi-pass membrane protein</topology>
    </subcellularLocation>
</comment>
<dbReference type="InterPro" id="IPR003660">
    <property type="entry name" value="HAMP_dom"/>
</dbReference>
<dbReference type="InterPro" id="IPR036890">
    <property type="entry name" value="HATPase_C_sf"/>
</dbReference>
<feature type="transmembrane region" description="Helical" evidence="7">
    <location>
        <begin position="280"/>
        <end position="302"/>
    </location>
</feature>
<gene>
    <name evidence="9" type="ORF">BC351_28560</name>
</gene>
<dbReference type="SMART" id="SM00304">
    <property type="entry name" value="HAMP"/>
    <property type="match status" value="1"/>
</dbReference>
<dbReference type="STRING" id="1469647.BC351_28560"/>
<dbReference type="CDD" id="cd06225">
    <property type="entry name" value="HAMP"/>
    <property type="match status" value="1"/>
</dbReference>
<keyword evidence="7" id="KW-0812">Transmembrane</keyword>
<comment type="caution">
    <text evidence="9">The sequence shown here is derived from an EMBL/GenBank/DDBJ whole genome shotgun (WGS) entry which is preliminary data.</text>
</comment>
<protein>
    <recommendedName>
        <fullName evidence="8">HAMP domain-containing protein</fullName>
    </recommendedName>
</protein>
<dbReference type="Pfam" id="PF00672">
    <property type="entry name" value="HAMP"/>
    <property type="match status" value="1"/>
</dbReference>
<dbReference type="PANTHER" id="PTHR34220:SF7">
    <property type="entry name" value="SENSOR HISTIDINE KINASE YPDA"/>
    <property type="match status" value="1"/>
</dbReference>
<keyword evidence="3" id="KW-0597">Phosphoprotein</keyword>
<feature type="transmembrane region" description="Helical" evidence="7">
    <location>
        <begin position="249"/>
        <end position="268"/>
    </location>
</feature>
<dbReference type="Pfam" id="PF06580">
    <property type="entry name" value="His_kinase"/>
    <property type="match status" value="1"/>
</dbReference>
<keyword evidence="4" id="KW-0808">Transferase</keyword>
<evidence type="ECO:0000256" key="6">
    <source>
        <dbReference type="ARBA" id="ARBA00023136"/>
    </source>
</evidence>
<feature type="domain" description="HAMP" evidence="8">
    <location>
        <begin position="305"/>
        <end position="357"/>
    </location>
</feature>
<dbReference type="InterPro" id="IPR050640">
    <property type="entry name" value="Bact_2-comp_sensor_kinase"/>
</dbReference>